<proteinExistence type="predicted"/>
<keyword evidence="1" id="KW-1133">Transmembrane helix</keyword>
<reference evidence="2" key="1">
    <citation type="submission" date="2014-09" db="EMBL/GenBank/DDBJ databases">
        <authorList>
            <person name="Magalhaes I.L.F."/>
            <person name="Oliveira U."/>
            <person name="Santos F.R."/>
            <person name="Vidigal T.H.D.A."/>
            <person name="Brescovit A.D."/>
            <person name="Santos A.J."/>
        </authorList>
    </citation>
    <scope>NUCLEOTIDE SEQUENCE</scope>
    <source>
        <tissue evidence="2">Shoot tissue taken approximately 20 cm above the soil surface</tissue>
    </source>
</reference>
<evidence type="ECO:0000256" key="1">
    <source>
        <dbReference type="SAM" id="Phobius"/>
    </source>
</evidence>
<sequence length="48" mass="5354">MIWFGQLCSNMEFRDPSRMVGLMMGCTRMCCAVLGLCLFLCGILRTGS</sequence>
<evidence type="ECO:0000313" key="2">
    <source>
        <dbReference type="EMBL" id="JAE36520.1"/>
    </source>
</evidence>
<name>A0A0A9HH65_ARUDO</name>
<accession>A0A0A9HH65</accession>
<dbReference type="EMBL" id="GBRH01161376">
    <property type="protein sequence ID" value="JAE36520.1"/>
    <property type="molecule type" value="Transcribed_RNA"/>
</dbReference>
<keyword evidence="1" id="KW-0812">Transmembrane</keyword>
<organism evidence="2">
    <name type="scientific">Arundo donax</name>
    <name type="common">Giant reed</name>
    <name type="synonym">Donax arundinaceus</name>
    <dbReference type="NCBI Taxonomy" id="35708"/>
    <lineage>
        <taxon>Eukaryota</taxon>
        <taxon>Viridiplantae</taxon>
        <taxon>Streptophyta</taxon>
        <taxon>Embryophyta</taxon>
        <taxon>Tracheophyta</taxon>
        <taxon>Spermatophyta</taxon>
        <taxon>Magnoliopsida</taxon>
        <taxon>Liliopsida</taxon>
        <taxon>Poales</taxon>
        <taxon>Poaceae</taxon>
        <taxon>PACMAD clade</taxon>
        <taxon>Arundinoideae</taxon>
        <taxon>Arundineae</taxon>
        <taxon>Arundo</taxon>
    </lineage>
</organism>
<keyword evidence="1" id="KW-0472">Membrane</keyword>
<feature type="transmembrane region" description="Helical" evidence="1">
    <location>
        <begin position="20"/>
        <end position="44"/>
    </location>
</feature>
<dbReference type="AlphaFoldDB" id="A0A0A9HH65"/>
<protein>
    <submittedName>
        <fullName evidence="2">Uncharacterized protein</fullName>
    </submittedName>
</protein>
<reference evidence="2" key="2">
    <citation type="journal article" date="2015" name="Data Brief">
        <title>Shoot transcriptome of the giant reed, Arundo donax.</title>
        <authorList>
            <person name="Barrero R.A."/>
            <person name="Guerrero F.D."/>
            <person name="Moolhuijzen P."/>
            <person name="Goolsby J.A."/>
            <person name="Tidwell J."/>
            <person name="Bellgard S.E."/>
            <person name="Bellgard M.I."/>
        </authorList>
    </citation>
    <scope>NUCLEOTIDE SEQUENCE</scope>
    <source>
        <tissue evidence="2">Shoot tissue taken approximately 20 cm above the soil surface</tissue>
    </source>
</reference>